<reference evidence="2" key="1">
    <citation type="submission" date="2016-11" db="EMBL/GenBank/DDBJ databases">
        <authorList>
            <person name="Jaros S."/>
            <person name="Januszkiewicz K."/>
            <person name="Wedrychowicz H."/>
        </authorList>
    </citation>
    <scope>NUCLEOTIDE SEQUENCE [LARGE SCALE GENOMIC DNA]</scope>
    <source>
        <strain evidence="2">DSM 7057</strain>
    </source>
</reference>
<organism evidence="1 2">
    <name type="scientific">Desulfovibrio desulfuricans</name>
    <dbReference type="NCBI Taxonomy" id="876"/>
    <lineage>
        <taxon>Bacteria</taxon>
        <taxon>Pseudomonadati</taxon>
        <taxon>Thermodesulfobacteriota</taxon>
        <taxon>Desulfovibrionia</taxon>
        <taxon>Desulfovibrionales</taxon>
        <taxon>Desulfovibrionaceae</taxon>
        <taxon>Desulfovibrio</taxon>
    </lineage>
</organism>
<dbReference type="AlphaFoldDB" id="A0AA94HVH7"/>
<dbReference type="EMBL" id="FPIW01000101">
    <property type="protein sequence ID" value="SFW74335.1"/>
    <property type="molecule type" value="Genomic_DNA"/>
</dbReference>
<proteinExistence type="predicted"/>
<accession>A0AA94HVH7</accession>
<protein>
    <submittedName>
        <fullName evidence="1">Uncharacterized protein</fullName>
    </submittedName>
</protein>
<comment type="caution">
    <text evidence="1">The sequence shown here is derived from an EMBL/GenBank/DDBJ whole genome shotgun (WGS) entry which is preliminary data.</text>
</comment>
<evidence type="ECO:0000313" key="2">
    <source>
        <dbReference type="Proteomes" id="UP000182680"/>
    </source>
</evidence>
<evidence type="ECO:0000313" key="1">
    <source>
        <dbReference type="EMBL" id="SFW74335.1"/>
    </source>
</evidence>
<dbReference type="Proteomes" id="UP000182680">
    <property type="component" value="Unassembled WGS sequence"/>
</dbReference>
<gene>
    <name evidence="1" type="ORF">SAMN02910291_02867</name>
</gene>
<sequence>MPIVMPSLNVWPGKMTVPNKQLIRLDLNNPVFQDALFALQKEERLAVLDTLKKLRQLHWPQLYADKGLRWEKIASIKPPEGISALYSLRITRSCRATAFRDGDFLRFLTIHSDHDATYGKK</sequence>
<name>A0AA94HVH7_DESDE</name>